<organism evidence="3 4">
    <name type="scientific">Pythium insidiosum</name>
    <name type="common">Pythiosis disease agent</name>
    <dbReference type="NCBI Taxonomy" id="114742"/>
    <lineage>
        <taxon>Eukaryota</taxon>
        <taxon>Sar</taxon>
        <taxon>Stramenopiles</taxon>
        <taxon>Oomycota</taxon>
        <taxon>Peronosporomycetes</taxon>
        <taxon>Pythiales</taxon>
        <taxon>Pythiaceae</taxon>
        <taxon>Pythium</taxon>
    </lineage>
</organism>
<evidence type="ECO:0000256" key="2">
    <source>
        <dbReference type="SAM" id="SignalP"/>
    </source>
</evidence>
<accession>A0AAD5LHV0</accession>
<keyword evidence="4" id="KW-1185">Reference proteome</keyword>
<protein>
    <recommendedName>
        <fullName evidence="5">Elicitin-like protein</fullName>
    </recommendedName>
</protein>
<evidence type="ECO:0000256" key="1">
    <source>
        <dbReference type="SAM" id="MobiDB-lite"/>
    </source>
</evidence>
<dbReference type="InterPro" id="IPR036470">
    <property type="entry name" value="Elicitin_sf"/>
</dbReference>
<feature type="signal peptide" evidence="2">
    <location>
        <begin position="1"/>
        <end position="22"/>
    </location>
</feature>
<evidence type="ECO:0000313" key="3">
    <source>
        <dbReference type="EMBL" id="KAJ0398655.1"/>
    </source>
</evidence>
<sequence>MQLSPFVSVSALVLAVLGAIHAAPCDLGEIQGKLLPNGTEGLKKCAETTGFDIWAPTNFPTPEQAEKIMTTRYCVDFLNQINQRANQQIQCEFEIGGQSRDFGFFLTQLLTGKTGNETKSMAGSDSDEIEVPSSDSSTDGKKKNSLLDSSSDKDLAPSPTRKSSTPATTAPAGNSASAAALSAGVIAAATLATLL</sequence>
<dbReference type="Proteomes" id="UP001209570">
    <property type="component" value="Unassembled WGS sequence"/>
</dbReference>
<keyword evidence="2" id="KW-0732">Signal</keyword>
<comment type="caution">
    <text evidence="3">The sequence shown here is derived from an EMBL/GenBank/DDBJ whole genome shotgun (WGS) entry which is preliminary data.</text>
</comment>
<gene>
    <name evidence="3" type="ORF">P43SY_009950</name>
</gene>
<dbReference type="EMBL" id="JAKCXM010000208">
    <property type="protein sequence ID" value="KAJ0398655.1"/>
    <property type="molecule type" value="Genomic_DNA"/>
</dbReference>
<name>A0AAD5LHV0_PYTIN</name>
<proteinExistence type="predicted"/>
<reference evidence="3" key="1">
    <citation type="submission" date="2021-12" db="EMBL/GenBank/DDBJ databases">
        <title>Prjna785345.</title>
        <authorList>
            <person name="Rujirawat T."/>
            <person name="Krajaejun T."/>
        </authorList>
    </citation>
    <scope>NUCLEOTIDE SEQUENCE</scope>
    <source>
        <strain evidence="3">Pi057C3</strain>
    </source>
</reference>
<dbReference type="GO" id="GO:0005576">
    <property type="term" value="C:extracellular region"/>
    <property type="evidence" value="ECO:0007669"/>
    <property type="project" value="InterPro"/>
</dbReference>
<feature type="region of interest" description="Disordered" evidence="1">
    <location>
        <begin position="116"/>
        <end position="176"/>
    </location>
</feature>
<feature type="chain" id="PRO_5041941950" description="Elicitin-like protein" evidence="2">
    <location>
        <begin position="23"/>
        <end position="195"/>
    </location>
</feature>
<dbReference type="SUPFAM" id="SSF48647">
    <property type="entry name" value="Fungal elicitin"/>
    <property type="match status" value="1"/>
</dbReference>
<dbReference type="Gene3D" id="1.10.239.10">
    <property type="entry name" value="Elicitin domain"/>
    <property type="match status" value="1"/>
</dbReference>
<evidence type="ECO:0000313" key="4">
    <source>
        <dbReference type="Proteomes" id="UP001209570"/>
    </source>
</evidence>
<evidence type="ECO:0008006" key="5">
    <source>
        <dbReference type="Google" id="ProtNLM"/>
    </source>
</evidence>
<dbReference type="AlphaFoldDB" id="A0AAD5LHV0"/>
<feature type="compositionally biased region" description="Low complexity" evidence="1">
    <location>
        <begin position="156"/>
        <end position="176"/>
    </location>
</feature>